<dbReference type="AlphaFoldDB" id="A0A7X2M169"/>
<keyword evidence="2" id="KW-1185">Reference proteome</keyword>
<dbReference type="EMBL" id="WKKI01000045">
    <property type="protein sequence ID" value="MRX73774.1"/>
    <property type="molecule type" value="Genomic_DNA"/>
</dbReference>
<reference evidence="1 2" key="1">
    <citation type="submission" date="2019-11" db="EMBL/GenBank/DDBJ databases">
        <title>Bacillus lacus genome.</title>
        <authorList>
            <person name="Allen C.J."/>
            <person name="Newman J.D."/>
        </authorList>
    </citation>
    <scope>NUCLEOTIDE SEQUENCE [LARGE SCALE GENOMIC DNA]</scope>
    <source>
        <strain evidence="1 2">KCTC 33946</strain>
    </source>
</reference>
<proteinExistence type="predicted"/>
<dbReference type="Proteomes" id="UP000448867">
    <property type="component" value="Unassembled WGS sequence"/>
</dbReference>
<organism evidence="1 2">
    <name type="scientific">Metabacillus lacus</name>
    <dbReference type="NCBI Taxonomy" id="1983721"/>
    <lineage>
        <taxon>Bacteria</taxon>
        <taxon>Bacillati</taxon>
        <taxon>Bacillota</taxon>
        <taxon>Bacilli</taxon>
        <taxon>Bacillales</taxon>
        <taxon>Bacillaceae</taxon>
        <taxon>Metabacillus</taxon>
    </lineage>
</organism>
<name>A0A7X2M169_9BACI</name>
<accession>A0A7X2M169</accession>
<evidence type="ECO:0000313" key="1">
    <source>
        <dbReference type="EMBL" id="MRX73774.1"/>
    </source>
</evidence>
<sequence length="64" mass="7758">MSQESRMEEFRSVEEWRNKLISQTQDYKRDLEVVKGEHTRQLLLDEIEENEAFIESLDNDLNNK</sequence>
<evidence type="ECO:0000313" key="2">
    <source>
        <dbReference type="Proteomes" id="UP000448867"/>
    </source>
</evidence>
<protein>
    <submittedName>
        <fullName evidence="1">Uncharacterized protein</fullName>
    </submittedName>
</protein>
<gene>
    <name evidence="1" type="ORF">GJU40_16655</name>
</gene>
<dbReference type="RefSeq" id="WP_154309236.1">
    <property type="nucleotide sequence ID" value="NZ_WKKI01000045.1"/>
</dbReference>
<comment type="caution">
    <text evidence="1">The sequence shown here is derived from an EMBL/GenBank/DDBJ whole genome shotgun (WGS) entry which is preliminary data.</text>
</comment>